<organism evidence="2 3">
    <name type="scientific">Pelolinea submarina</name>
    <dbReference type="NCBI Taxonomy" id="913107"/>
    <lineage>
        <taxon>Bacteria</taxon>
        <taxon>Bacillati</taxon>
        <taxon>Chloroflexota</taxon>
        <taxon>Anaerolineae</taxon>
        <taxon>Anaerolineales</taxon>
        <taxon>Anaerolineaceae</taxon>
        <taxon>Pelolinea</taxon>
    </lineage>
</organism>
<evidence type="ECO:0000256" key="1">
    <source>
        <dbReference type="SAM" id="Phobius"/>
    </source>
</evidence>
<dbReference type="Proteomes" id="UP000256388">
    <property type="component" value="Unassembled WGS sequence"/>
</dbReference>
<feature type="transmembrane region" description="Helical" evidence="1">
    <location>
        <begin position="6"/>
        <end position="28"/>
    </location>
</feature>
<keyword evidence="1" id="KW-0812">Transmembrane</keyword>
<dbReference type="OrthoDB" id="9792681at2"/>
<gene>
    <name evidence="2" type="ORF">DFR64_1872</name>
</gene>
<evidence type="ECO:0008006" key="4">
    <source>
        <dbReference type="Google" id="ProtNLM"/>
    </source>
</evidence>
<feature type="transmembrane region" description="Helical" evidence="1">
    <location>
        <begin position="133"/>
        <end position="151"/>
    </location>
</feature>
<dbReference type="EMBL" id="QUMS01000002">
    <property type="protein sequence ID" value="REG08504.1"/>
    <property type="molecule type" value="Genomic_DNA"/>
</dbReference>
<feature type="transmembrane region" description="Helical" evidence="1">
    <location>
        <begin position="40"/>
        <end position="64"/>
    </location>
</feature>
<name>A0A347ZNM0_9CHLR</name>
<reference evidence="2 3" key="1">
    <citation type="submission" date="2018-08" db="EMBL/GenBank/DDBJ databases">
        <title>Genomic Encyclopedia of Type Strains, Phase IV (KMG-IV): sequencing the most valuable type-strain genomes for metagenomic binning, comparative biology and taxonomic classification.</title>
        <authorList>
            <person name="Goeker M."/>
        </authorList>
    </citation>
    <scope>NUCLEOTIDE SEQUENCE [LARGE SCALE GENOMIC DNA]</scope>
    <source>
        <strain evidence="2 3">DSM 23923</strain>
    </source>
</reference>
<evidence type="ECO:0000313" key="3">
    <source>
        <dbReference type="Proteomes" id="UP000256388"/>
    </source>
</evidence>
<dbReference type="Pfam" id="PF02681">
    <property type="entry name" value="DUF212"/>
    <property type="match status" value="1"/>
</dbReference>
<sequence>MMSDFIHNRVVVAAFLAWMIGQFLKFPLEYLLNKRWDWSIMFSSGGLPSSHSSLVTAVALTIGIQEGFDSAVFALAAAIGMIVIYDAAGVRRQAGIHAERINAIMKSFFESGQLGEDELDDLKEMLGHTPLEVVSGVLLGILISLAVLAMMPL</sequence>
<dbReference type="InterPro" id="IPR003832">
    <property type="entry name" value="DUF212"/>
</dbReference>
<dbReference type="RefSeq" id="WP_116225157.1">
    <property type="nucleotide sequence ID" value="NZ_AP018437.1"/>
</dbReference>
<protein>
    <recommendedName>
        <fullName evidence="4">Divergent PAP2 family protein</fullName>
    </recommendedName>
</protein>
<accession>A0A347ZNM0</accession>
<keyword evidence="1" id="KW-0472">Membrane</keyword>
<keyword evidence="1" id="KW-1133">Transmembrane helix</keyword>
<dbReference type="PANTHER" id="PTHR31446:SF29">
    <property type="entry name" value="ACID PHOSPHATASE_VANADIUM-DEPENDENT HALOPEROXIDASE-RELATED PROTEIN"/>
    <property type="match status" value="1"/>
</dbReference>
<dbReference type="AlphaFoldDB" id="A0A347ZNM0"/>
<feature type="transmembrane region" description="Helical" evidence="1">
    <location>
        <begin position="70"/>
        <end position="90"/>
    </location>
</feature>
<proteinExistence type="predicted"/>
<keyword evidence="3" id="KW-1185">Reference proteome</keyword>
<dbReference type="PANTHER" id="PTHR31446">
    <property type="entry name" value="ACID PHOSPHATASE/VANADIUM-DEPENDENT HALOPEROXIDASE-RELATED PROTEIN"/>
    <property type="match status" value="1"/>
</dbReference>
<comment type="caution">
    <text evidence="2">The sequence shown here is derived from an EMBL/GenBank/DDBJ whole genome shotgun (WGS) entry which is preliminary data.</text>
</comment>
<evidence type="ECO:0000313" key="2">
    <source>
        <dbReference type="EMBL" id="REG08504.1"/>
    </source>
</evidence>